<dbReference type="InterPro" id="IPR000719">
    <property type="entry name" value="Prot_kinase_dom"/>
</dbReference>
<dbReference type="AlphaFoldDB" id="A0A1V9XYV0"/>
<dbReference type="Proteomes" id="UP000192247">
    <property type="component" value="Unassembled WGS sequence"/>
</dbReference>
<dbReference type="STRING" id="418985.A0A1V9XYV0"/>
<dbReference type="PANTHER" id="PTHR47907">
    <property type="entry name" value="PROTEIN KINASE DOMAIN-CONTAINING PROTEIN"/>
    <property type="match status" value="1"/>
</dbReference>
<dbReference type="InParanoid" id="A0A1V9XYV0"/>
<keyword evidence="2" id="KW-0418">Kinase</keyword>
<dbReference type="PROSITE" id="PS50011">
    <property type="entry name" value="PROTEIN_KINASE_DOM"/>
    <property type="match status" value="1"/>
</dbReference>
<dbReference type="Gene3D" id="3.30.200.20">
    <property type="entry name" value="Phosphorylase Kinase, domain 1"/>
    <property type="match status" value="1"/>
</dbReference>
<dbReference type="GO" id="GO:0005524">
    <property type="term" value="F:ATP binding"/>
    <property type="evidence" value="ECO:0007669"/>
    <property type="project" value="InterPro"/>
</dbReference>
<keyword evidence="3" id="KW-1185">Reference proteome</keyword>
<evidence type="ECO:0000313" key="2">
    <source>
        <dbReference type="EMBL" id="OQR78676.1"/>
    </source>
</evidence>
<dbReference type="GO" id="GO:0004672">
    <property type="term" value="F:protein kinase activity"/>
    <property type="evidence" value="ECO:0007669"/>
    <property type="project" value="InterPro"/>
</dbReference>
<dbReference type="EMBL" id="MNPL01001926">
    <property type="protein sequence ID" value="OQR78676.1"/>
    <property type="molecule type" value="Genomic_DNA"/>
</dbReference>
<accession>A0A1V9XYV0</accession>
<dbReference type="SUPFAM" id="SSF56112">
    <property type="entry name" value="Protein kinase-like (PK-like)"/>
    <property type="match status" value="1"/>
</dbReference>
<evidence type="ECO:0000259" key="1">
    <source>
        <dbReference type="PROSITE" id="PS50011"/>
    </source>
</evidence>
<organism evidence="2 3">
    <name type="scientific">Tropilaelaps mercedesae</name>
    <dbReference type="NCBI Taxonomy" id="418985"/>
    <lineage>
        <taxon>Eukaryota</taxon>
        <taxon>Metazoa</taxon>
        <taxon>Ecdysozoa</taxon>
        <taxon>Arthropoda</taxon>
        <taxon>Chelicerata</taxon>
        <taxon>Arachnida</taxon>
        <taxon>Acari</taxon>
        <taxon>Parasitiformes</taxon>
        <taxon>Mesostigmata</taxon>
        <taxon>Gamasina</taxon>
        <taxon>Dermanyssoidea</taxon>
        <taxon>Laelapidae</taxon>
        <taxon>Tropilaelaps</taxon>
    </lineage>
</organism>
<dbReference type="OrthoDB" id="2018507at2759"/>
<dbReference type="PANTHER" id="PTHR47907:SF5">
    <property type="entry name" value="AP2 ASSOCIATED KINASE 1"/>
    <property type="match status" value="1"/>
</dbReference>
<feature type="domain" description="Protein kinase" evidence="1">
    <location>
        <begin position="34"/>
        <end position="142"/>
    </location>
</feature>
<reference evidence="2 3" key="1">
    <citation type="journal article" date="2017" name="Gigascience">
        <title>Draft genome of the honey bee ectoparasitic mite, Tropilaelaps mercedesae, is shaped by the parasitic life history.</title>
        <authorList>
            <person name="Dong X."/>
            <person name="Armstrong S.D."/>
            <person name="Xia D."/>
            <person name="Makepeace B.L."/>
            <person name="Darby A.C."/>
            <person name="Kadowaki T."/>
        </authorList>
    </citation>
    <scope>NUCLEOTIDE SEQUENCE [LARGE SCALE GENOMIC DNA]</scope>
    <source>
        <strain evidence="2">Wuxi-XJTLU</strain>
    </source>
</reference>
<keyword evidence="2" id="KW-0808">Transferase</keyword>
<name>A0A1V9XYV0_9ACAR</name>
<dbReference type="InterPro" id="IPR051744">
    <property type="entry name" value="AP2_assoc_SerThr_kinase"/>
</dbReference>
<proteinExistence type="predicted"/>
<comment type="caution">
    <text evidence="2">The sequence shown here is derived from an EMBL/GenBank/DDBJ whole genome shotgun (WGS) entry which is preliminary data.</text>
</comment>
<evidence type="ECO:0000313" key="3">
    <source>
        <dbReference type="Proteomes" id="UP000192247"/>
    </source>
</evidence>
<gene>
    <name evidence="2" type="ORF">BIW11_06255</name>
</gene>
<protein>
    <submittedName>
        <fullName evidence="2">AP2-associated protein kinase 1-like</fullName>
    </submittedName>
</protein>
<dbReference type="InterPro" id="IPR011009">
    <property type="entry name" value="Kinase-like_dom_sf"/>
</dbReference>
<sequence length="142" mass="15700">MKKLFQRRNEKTESKDSAGGNFVGKTFQVGRTTVQVEDVIAEGGFALVFLVKASSGARYALKRIFVNNEYDLACCKREIQIASSLSGHKNIIGFVDSSINSVGNGVHEVLLLMNLYKGHVLQQMNDRLAVGQNFSEEKVNVM</sequence>